<dbReference type="Pfam" id="PF00498">
    <property type="entry name" value="FHA"/>
    <property type="match status" value="1"/>
</dbReference>
<evidence type="ECO:0000259" key="4">
    <source>
        <dbReference type="PROSITE" id="PS51755"/>
    </source>
</evidence>
<dbReference type="OrthoDB" id="9816555at2"/>
<dbReference type="STRING" id="1855912.LuPra_00046"/>
<dbReference type="InterPro" id="IPR001867">
    <property type="entry name" value="OmpR/PhoB-type_DNA-bd"/>
</dbReference>
<dbReference type="Gene3D" id="1.10.10.10">
    <property type="entry name" value="Winged helix-like DNA-binding domain superfamily/Winged helix DNA-binding domain"/>
    <property type="match status" value="1"/>
</dbReference>
<feature type="domain" description="OmpR/PhoB-type" evidence="4">
    <location>
        <begin position="2"/>
        <end position="100"/>
    </location>
</feature>
<dbReference type="Proteomes" id="UP000076079">
    <property type="component" value="Chromosome"/>
</dbReference>
<evidence type="ECO:0000256" key="1">
    <source>
        <dbReference type="ARBA" id="ARBA00023125"/>
    </source>
</evidence>
<dbReference type="PROSITE" id="PS51755">
    <property type="entry name" value="OMPR_PHOB"/>
    <property type="match status" value="1"/>
</dbReference>
<dbReference type="KEGG" id="abac:LuPra_00046"/>
<dbReference type="GO" id="GO:0000160">
    <property type="term" value="P:phosphorelay signal transduction system"/>
    <property type="evidence" value="ECO:0007669"/>
    <property type="project" value="InterPro"/>
</dbReference>
<dbReference type="GO" id="GO:0003677">
    <property type="term" value="F:DNA binding"/>
    <property type="evidence" value="ECO:0007669"/>
    <property type="project" value="UniProtKB-UniRule"/>
</dbReference>
<dbReference type="SMART" id="SM00240">
    <property type="entry name" value="FHA"/>
    <property type="match status" value="1"/>
</dbReference>
<evidence type="ECO:0000313" key="6">
    <source>
        <dbReference type="Proteomes" id="UP000076079"/>
    </source>
</evidence>
<organism evidence="5 6">
    <name type="scientific">Luteitalea pratensis</name>
    <dbReference type="NCBI Taxonomy" id="1855912"/>
    <lineage>
        <taxon>Bacteria</taxon>
        <taxon>Pseudomonadati</taxon>
        <taxon>Acidobacteriota</taxon>
        <taxon>Vicinamibacteria</taxon>
        <taxon>Vicinamibacterales</taxon>
        <taxon>Vicinamibacteraceae</taxon>
        <taxon>Luteitalea</taxon>
    </lineage>
</organism>
<dbReference type="InterPro" id="IPR000253">
    <property type="entry name" value="FHA_dom"/>
</dbReference>
<gene>
    <name evidence="5" type="primary">garA_1</name>
    <name evidence="5" type="ORF">LuPra_00046</name>
</gene>
<keyword evidence="1 2" id="KW-0238">DNA-binding</keyword>
<dbReference type="AlphaFoldDB" id="A0A143PEL2"/>
<dbReference type="PROSITE" id="PS50006">
    <property type="entry name" value="FHA_DOMAIN"/>
    <property type="match status" value="1"/>
</dbReference>
<dbReference type="InterPro" id="IPR016032">
    <property type="entry name" value="Sig_transdc_resp-reg_C-effctor"/>
</dbReference>
<dbReference type="InterPro" id="IPR008984">
    <property type="entry name" value="SMAD_FHA_dom_sf"/>
</dbReference>
<name>A0A143PEL2_LUTPR</name>
<accession>A0A143PEL2</accession>
<feature type="DNA-binding region" description="OmpR/PhoB-type" evidence="2">
    <location>
        <begin position="2"/>
        <end position="100"/>
    </location>
</feature>
<dbReference type="SMART" id="SM00862">
    <property type="entry name" value="Trans_reg_C"/>
    <property type="match status" value="1"/>
</dbReference>
<dbReference type="InterPro" id="IPR050923">
    <property type="entry name" value="Cell_Proc_Reg/RNA_Proc"/>
</dbReference>
<sequence length="221" mass="24456">MSGQYRFSDFVLDLDARELRRGVDSIALSPKAYQLLEILVAERPKALSKLELQERLWPDTFVVEKNLVNLVAEIRAALSDDATHARFVRTVPRFGYAFRESAAAMVEKSSAPETSVRFRLRWPDGRAALKEGEHVLGRDPDLELFIDAPSVSRRHALIRVSGADATIQDLGSKNGTFVADRSASVPTPLTDGDVIRLGSVELTFSAVSVQYSTRTEAARKP</sequence>
<proteinExistence type="predicted"/>
<dbReference type="RefSeq" id="WP_110168900.1">
    <property type="nucleotide sequence ID" value="NZ_CP015136.1"/>
</dbReference>
<dbReference type="CDD" id="cd00060">
    <property type="entry name" value="FHA"/>
    <property type="match status" value="1"/>
</dbReference>
<evidence type="ECO:0000313" key="5">
    <source>
        <dbReference type="EMBL" id="AMY06886.1"/>
    </source>
</evidence>
<dbReference type="Gene3D" id="2.60.200.20">
    <property type="match status" value="1"/>
</dbReference>
<reference evidence="5 6" key="1">
    <citation type="journal article" date="2016" name="Genome Announc.">
        <title>First Complete Genome Sequence of a Subdivision 6 Acidobacterium Strain.</title>
        <authorList>
            <person name="Huang S."/>
            <person name="Vieira S."/>
            <person name="Bunk B."/>
            <person name="Riedel T."/>
            <person name="Sproer C."/>
            <person name="Overmann J."/>
        </authorList>
    </citation>
    <scope>NUCLEOTIDE SEQUENCE [LARGE SCALE GENOMIC DNA]</scope>
    <source>
        <strain evidence="6">DSM 100886 HEG_-6_39</strain>
    </source>
</reference>
<keyword evidence="6" id="KW-1185">Reference proteome</keyword>
<evidence type="ECO:0000256" key="2">
    <source>
        <dbReference type="PROSITE-ProRule" id="PRU01091"/>
    </source>
</evidence>
<dbReference type="EMBL" id="CP015136">
    <property type="protein sequence ID" value="AMY06886.1"/>
    <property type="molecule type" value="Genomic_DNA"/>
</dbReference>
<dbReference type="SUPFAM" id="SSF49879">
    <property type="entry name" value="SMAD/FHA domain"/>
    <property type="match status" value="1"/>
</dbReference>
<dbReference type="CDD" id="cd00383">
    <property type="entry name" value="trans_reg_C"/>
    <property type="match status" value="1"/>
</dbReference>
<reference evidence="6" key="2">
    <citation type="submission" date="2016-04" db="EMBL/GenBank/DDBJ databases">
        <title>First Complete Genome Sequence of a Subdivision 6 Acidobacterium.</title>
        <authorList>
            <person name="Huang S."/>
            <person name="Vieira S."/>
            <person name="Bunk B."/>
            <person name="Riedel T."/>
            <person name="Sproeer C."/>
            <person name="Overmann J."/>
        </authorList>
    </citation>
    <scope>NUCLEOTIDE SEQUENCE [LARGE SCALE GENOMIC DNA]</scope>
    <source>
        <strain evidence="6">DSM 100886 HEG_-6_39</strain>
    </source>
</reference>
<dbReference type="GO" id="GO:0006355">
    <property type="term" value="P:regulation of DNA-templated transcription"/>
    <property type="evidence" value="ECO:0007669"/>
    <property type="project" value="InterPro"/>
</dbReference>
<dbReference type="SUPFAM" id="SSF46894">
    <property type="entry name" value="C-terminal effector domain of the bipartite response regulators"/>
    <property type="match status" value="1"/>
</dbReference>
<feature type="domain" description="FHA" evidence="3">
    <location>
        <begin position="134"/>
        <end position="183"/>
    </location>
</feature>
<dbReference type="InterPro" id="IPR036388">
    <property type="entry name" value="WH-like_DNA-bd_sf"/>
</dbReference>
<protein>
    <submittedName>
        <fullName evidence="5">Glycogen accumulation regulator GarA</fullName>
    </submittedName>
</protein>
<evidence type="ECO:0000259" key="3">
    <source>
        <dbReference type="PROSITE" id="PS50006"/>
    </source>
</evidence>
<dbReference type="PANTHER" id="PTHR23308">
    <property type="entry name" value="NUCLEAR INHIBITOR OF PROTEIN PHOSPHATASE-1"/>
    <property type="match status" value="1"/>
</dbReference>
<dbReference type="Pfam" id="PF00486">
    <property type="entry name" value="Trans_reg_C"/>
    <property type="match status" value="1"/>
</dbReference>